<evidence type="ECO:0000313" key="8">
    <source>
        <dbReference type="Proteomes" id="UP001237448"/>
    </source>
</evidence>
<keyword evidence="8" id="KW-1185">Reference proteome</keyword>
<keyword evidence="5 6" id="KW-0472">Membrane</keyword>
<dbReference type="InterPro" id="IPR001851">
    <property type="entry name" value="ABC_transp_permease"/>
</dbReference>
<accession>A0ABU0F7T1</accession>
<feature type="transmembrane region" description="Helical" evidence="6">
    <location>
        <begin position="81"/>
        <end position="104"/>
    </location>
</feature>
<reference evidence="7 8" key="1">
    <citation type="submission" date="2023-07" db="EMBL/GenBank/DDBJ databases">
        <title>Genomic Encyclopedia of Type Strains, Phase IV (KMG-IV): sequencing the most valuable type-strain genomes for metagenomic binning, comparative biology and taxonomic classification.</title>
        <authorList>
            <person name="Goeker M."/>
        </authorList>
    </citation>
    <scope>NUCLEOTIDE SEQUENCE [LARGE SCALE GENOMIC DNA]</scope>
    <source>
        <strain evidence="7 8">DSM 5896</strain>
    </source>
</reference>
<feature type="transmembrane region" description="Helical" evidence="6">
    <location>
        <begin position="162"/>
        <end position="181"/>
    </location>
</feature>
<feature type="transmembrane region" description="Helical" evidence="6">
    <location>
        <begin position="6"/>
        <end position="26"/>
    </location>
</feature>
<dbReference type="PANTHER" id="PTHR30482">
    <property type="entry name" value="HIGH-AFFINITY BRANCHED-CHAIN AMINO ACID TRANSPORT SYSTEM PERMEASE"/>
    <property type="match status" value="1"/>
</dbReference>
<dbReference type="EMBL" id="JAUSVK010000001">
    <property type="protein sequence ID" value="MDQ0390496.1"/>
    <property type="molecule type" value="Genomic_DNA"/>
</dbReference>
<dbReference type="RefSeq" id="WP_307421696.1">
    <property type="nucleotide sequence ID" value="NZ_JAUSVK010000001.1"/>
</dbReference>
<dbReference type="Pfam" id="PF02653">
    <property type="entry name" value="BPD_transp_2"/>
    <property type="match status" value="1"/>
</dbReference>
<sequence length="337" mass="35190">MATGPAASRIGLLVAVIVLALAPVILPGRFWPHILSITLIYAVFALGQNVITGWCGMLTLGQAGFAGVGAYTSALLTKDGGVPWIFAFLAAGALSGVAGALLAIPCLRVKSDFLSLVTIAFNQLFFVVANNWMDLTRGPMGITGVPGMGLFGWTARGPAQQLWLMLAVVVLLYIGVGRLTAGPIGRAWNMIRDDETAAGAVGVDVTGYKVLAFATGSLLCGLGGSLYGHYLQLVSPDMFKLDDSLLMMQMAILGGLASLPGSALGALLMVLIPEMLRSSSPWLITLRPGIAGAILVILMIWRPHGLLGTGVPPQLAIAGHALRRAFGLKPSHPELRS</sequence>
<dbReference type="InterPro" id="IPR043428">
    <property type="entry name" value="LivM-like"/>
</dbReference>
<feature type="transmembrane region" description="Helical" evidence="6">
    <location>
        <begin position="250"/>
        <end position="272"/>
    </location>
</feature>
<evidence type="ECO:0000256" key="4">
    <source>
        <dbReference type="ARBA" id="ARBA00022989"/>
    </source>
</evidence>
<protein>
    <submittedName>
        <fullName evidence="7">Branched-chain amino acid transport system permease protein</fullName>
    </submittedName>
</protein>
<keyword evidence="4 6" id="KW-1133">Transmembrane helix</keyword>
<evidence type="ECO:0000256" key="1">
    <source>
        <dbReference type="ARBA" id="ARBA00004651"/>
    </source>
</evidence>
<feature type="transmembrane region" description="Helical" evidence="6">
    <location>
        <begin position="210"/>
        <end position="230"/>
    </location>
</feature>
<keyword evidence="2" id="KW-1003">Cell membrane</keyword>
<keyword evidence="3 6" id="KW-0812">Transmembrane</keyword>
<evidence type="ECO:0000256" key="5">
    <source>
        <dbReference type="ARBA" id="ARBA00023136"/>
    </source>
</evidence>
<dbReference type="PANTHER" id="PTHR30482:SF20">
    <property type="entry name" value="HIGH-AFFINITY BRANCHED-CHAIN AMINO ACID TRANSPORT SYSTEM PERMEASE PROTEIN LIVM"/>
    <property type="match status" value="1"/>
</dbReference>
<comment type="caution">
    <text evidence="7">The sequence shown here is derived from an EMBL/GenBank/DDBJ whole genome shotgun (WGS) entry which is preliminary data.</text>
</comment>
<organism evidence="7 8">
    <name type="scientific">Labrys monachus</name>
    <dbReference type="NCBI Taxonomy" id="217067"/>
    <lineage>
        <taxon>Bacteria</taxon>
        <taxon>Pseudomonadati</taxon>
        <taxon>Pseudomonadota</taxon>
        <taxon>Alphaproteobacteria</taxon>
        <taxon>Hyphomicrobiales</taxon>
        <taxon>Xanthobacteraceae</taxon>
        <taxon>Labrys</taxon>
    </lineage>
</organism>
<feature type="transmembrane region" description="Helical" evidence="6">
    <location>
        <begin position="284"/>
        <end position="301"/>
    </location>
</feature>
<dbReference type="Proteomes" id="UP001237448">
    <property type="component" value="Unassembled WGS sequence"/>
</dbReference>
<evidence type="ECO:0000256" key="3">
    <source>
        <dbReference type="ARBA" id="ARBA00022692"/>
    </source>
</evidence>
<name>A0ABU0F7T1_9HYPH</name>
<gene>
    <name evidence="7" type="ORF">J3R73_000288</name>
</gene>
<feature type="transmembrane region" description="Helical" evidence="6">
    <location>
        <begin position="113"/>
        <end position="133"/>
    </location>
</feature>
<dbReference type="CDD" id="cd06581">
    <property type="entry name" value="TM_PBP1_LivM_like"/>
    <property type="match status" value="1"/>
</dbReference>
<evidence type="ECO:0000313" key="7">
    <source>
        <dbReference type="EMBL" id="MDQ0390496.1"/>
    </source>
</evidence>
<comment type="subcellular location">
    <subcellularLocation>
        <location evidence="1">Cell membrane</location>
        <topology evidence="1">Multi-pass membrane protein</topology>
    </subcellularLocation>
</comment>
<evidence type="ECO:0000256" key="2">
    <source>
        <dbReference type="ARBA" id="ARBA00022475"/>
    </source>
</evidence>
<evidence type="ECO:0000256" key="6">
    <source>
        <dbReference type="SAM" id="Phobius"/>
    </source>
</evidence>
<feature type="transmembrane region" description="Helical" evidence="6">
    <location>
        <begin position="38"/>
        <end position="61"/>
    </location>
</feature>
<proteinExistence type="predicted"/>